<evidence type="ECO:0000256" key="2">
    <source>
        <dbReference type="ARBA" id="ARBA00022692"/>
    </source>
</evidence>
<dbReference type="GO" id="GO:0016020">
    <property type="term" value="C:membrane"/>
    <property type="evidence" value="ECO:0007669"/>
    <property type="project" value="UniProtKB-SubCell"/>
</dbReference>
<reference evidence="10" key="1">
    <citation type="journal article" date="2010" name="Nat. Biotechnol.">
        <title>Draft genome sequence of the oilseed species Ricinus communis.</title>
        <authorList>
            <person name="Chan A.P."/>
            <person name="Crabtree J."/>
            <person name="Zhao Q."/>
            <person name="Lorenzi H."/>
            <person name="Orvis J."/>
            <person name="Puiu D."/>
            <person name="Melake-Berhan A."/>
            <person name="Jones K.M."/>
            <person name="Redman J."/>
            <person name="Chen G."/>
            <person name="Cahoon E.B."/>
            <person name="Gedil M."/>
            <person name="Stanke M."/>
            <person name="Haas B.J."/>
            <person name="Wortman J.R."/>
            <person name="Fraser-Liggett C.M."/>
            <person name="Ravel J."/>
            <person name="Rabinowicz P.D."/>
        </authorList>
    </citation>
    <scope>NUCLEOTIDE SEQUENCE [LARGE SCALE GENOMIC DNA]</scope>
    <source>
        <strain evidence="10">cv. Hale</strain>
    </source>
</reference>
<dbReference type="EMBL" id="EQ979248">
    <property type="protein sequence ID" value="EEF25634.1"/>
    <property type="molecule type" value="Genomic_DNA"/>
</dbReference>
<sequence length="302" mass="33508">MTLSVVLSQTLQHLKPLLGGEPGRLIATVLVVAAAFAAHWLNVRYLGRKSERDSRVEPGAEAPLSGRKGQERLRRRFVVTKNVLVLTTVLIVVTIWASKIAGVALSLAAFASAVVLSGKELIMCCTGYALYAMARPYGVGDFIEINGISGRVIDVDLFSTTLAEIATAHQLTGRSVTFPNSLLLSQPVRNQTATGDYVINLLRVAVPYDCDRARCERVAIEAGEEVCRPWLKEADLHLRRIEDEDFIDLPSSEVKVLWESDDTYKHWLVIRFASPIQLRVTAEQDILRRFWAKVSPMPGNIR</sequence>
<dbReference type="AlphaFoldDB" id="B9TES9"/>
<dbReference type="InterPro" id="IPR010920">
    <property type="entry name" value="LSM_dom_sf"/>
</dbReference>
<dbReference type="GO" id="GO:0034220">
    <property type="term" value="P:monoatomic ion transmembrane transport"/>
    <property type="evidence" value="ECO:0007669"/>
    <property type="project" value="UniProtKB-KW"/>
</dbReference>
<keyword evidence="10" id="KW-1185">Reference proteome</keyword>
<keyword evidence="4" id="KW-0406">Ion transport</keyword>
<dbReference type="PANTHER" id="PTHR30566:SF27">
    <property type="entry name" value="MECHANOSENSITIVE ION CHANNEL PROTEIN"/>
    <property type="match status" value="1"/>
</dbReference>
<evidence type="ECO:0000313" key="10">
    <source>
        <dbReference type="Proteomes" id="UP000008311"/>
    </source>
</evidence>
<evidence type="ECO:0000256" key="7">
    <source>
        <dbReference type="SAM" id="Phobius"/>
    </source>
</evidence>
<organism evidence="9 10">
    <name type="scientific">Ricinus communis</name>
    <name type="common">Castor bean</name>
    <dbReference type="NCBI Taxonomy" id="3988"/>
    <lineage>
        <taxon>Eukaryota</taxon>
        <taxon>Viridiplantae</taxon>
        <taxon>Streptophyta</taxon>
        <taxon>Embryophyta</taxon>
        <taxon>Tracheophyta</taxon>
        <taxon>Spermatophyta</taxon>
        <taxon>Magnoliopsida</taxon>
        <taxon>eudicotyledons</taxon>
        <taxon>Gunneridae</taxon>
        <taxon>Pentapetalae</taxon>
        <taxon>rosids</taxon>
        <taxon>fabids</taxon>
        <taxon>Malpighiales</taxon>
        <taxon>Euphorbiaceae</taxon>
        <taxon>Acalyphoideae</taxon>
        <taxon>Acalypheae</taxon>
        <taxon>Ricinus</taxon>
    </lineage>
</organism>
<dbReference type="SUPFAM" id="SSF50182">
    <property type="entry name" value="Sm-like ribonucleoproteins"/>
    <property type="match status" value="1"/>
</dbReference>
<gene>
    <name evidence="9" type="ORF">RCOM_1864320</name>
</gene>
<evidence type="ECO:0000256" key="6">
    <source>
        <dbReference type="ARBA" id="ARBA00023303"/>
    </source>
</evidence>
<dbReference type="PANTHER" id="PTHR30566">
    <property type="entry name" value="YNAI-RELATED MECHANOSENSITIVE ION CHANNEL"/>
    <property type="match status" value="1"/>
</dbReference>
<proteinExistence type="predicted"/>
<evidence type="ECO:0000256" key="3">
    <source>
        <dbReference type="ARBA" id="ARBA00022989"/>
    </source>
</evidence>
<accession>B9TES9</accession>
<evidence type="ECO:0000256" key="5">
    <source>
        <dbReference type="ARBA" id="ARBA00023136"/>
    </source>
</evidence>
<keyword evidence="4" id="KW-0813">Transport</keyword>
<comment type="subcellular location">
    <subcellularLocation>
        <location evidence="1">Membrane</location>
    </subcellularLocation>
</comment>
<dbReference type="InterPro" id="IPR006685">
    <property type="entry name" value="MscS_channel_2nd"/>
</dbReference>
<keyword evidence="5 7" id="KW-0472">Membrane</keyword>
<feature type="transmembrane region" description="Helical" evidence="7">
    <location>
        <begin position="25"/>
        <end position="43"/>
    </location>
</feature>
<evidence type="ECO:0000259" key="8">
    <source>
        <dbReference type="Pfam" id="PF00924"/>
    </source>
</evidence>
<evidence type="ECO:0000256" key="1">
    <source>
        <dbReference type="ARBA" id="ARBA00004370"/>
    </source>
</evidence>
<feature type="transmembrane region" description="Helical" evidence="7">
    <location>
        <begin position="77"/>
        <end position="97"/>
    </location>
</feature>
<dbReference type="Gene3D" id="2.30.30.60">
    <property type="match status" value="1"/>
</dbReference>
<keyword evidence="2 7" id="KW-0812">Transmembrane</keyword>
<keyword evidence="3 7" id="KW-1133">Transmembrane helix</keyword>
<evidence type="ECO:0000313" key="9">
    <source>
        <dbReference type="EMBL" id="EEF25634.1"/>
    </source>
</evidence>
<dbReference type="InterPro" id="IPR023408">
    <property type="entry name" value="MscS_beta-dom_sf"/>
</dbReference>
<feature type="domain" description="Mechanosensitive ion channel MscS" evidence="8">
    <location>
        <begin position="133"/>
        <end position="192"/>
    </location>
</feature>
<keyword evidence="6" id="KW-0407">Ion channel</keyword>
<dbReference type="Pfam" id="PF00924">
    <property type="entry name" value="MS_channel_2nd"/>
    <property type="match status" value="1"/>
</dbReference>
<evidence type="ECO:0000256" key="4">
    <source>
        <dbReference type="ARBA" id="ARBA00023065"/>
    </source>
</evidence>
<protein>
    <recommendedName>
        <fullName evidence="8">Mechanosensitive ion channel MscS domain-containing protein</fullName>
    </recommendedName>
</protein>
<dbReference type="Proteomes" id="UP000008311">
    <property type="component" value="Unassembled WGS sequence"/>
</dbReference>
<dbReference type="InParanoid" id="B9TES9"/>
<name>B9TES9_RICCO</name>